<dbReference type="HOGENOM" id="CLU_402704_0_0_4"/>
<dbReference type="InterPro" id="IPR036250">
    <property type="entry name" value="AcylCo_DH-like_C"/>
</dbReference>
<comment type="similarity">
    <text evidence="2">Belongs to the acyl-CoA dehydrogenase family.</text>
</comment>
<dbReference type="PANTHER" id="PTHR43884">
    <property type="entry name" value="ACYL-COA DEHYDROGENASE"/>
    <property type="match status" value="1"/>
</dbReference>
<sequence>MKLPGASRRNDLIDAAVWITGKSRKPGDRSTQDTGWPKAMSSQNIRRYSCSAGGAGQRKRAAISGMRRPTSQQTRPYTMMNHVAYVNMAGSGVPGRCAKVRRTRCASASTCAARSSSTSRMNPVARCSACRPVRAVSAACVIATKLPLRMGCESWPKNSSSSACAMPFHSAPNCADDTRPRGEASICGAIPAAAMSGGTSSPHARARTRASATRLMEMVPFSLFFIVVAKGPGPRRADRTGCGLPSHRPGMANPLTQIERDGHRSLAGTCLHFFPIGAPRHPGARHDSVKRAQARRHAAGQQRPTAMDDFYTEEQRMILDAARDFAAERLAPRAAQWDRDGSLPDDVVAQMGELGLLGMIVPLEWGGSYTDYVAYALALEEIAAGCAACATMMSVHNSVGCGPILKFGTEGQKARYLPDLATGRAIGAFCLTEPQAGSEANNLRTRAVLRDGRWVLNGSKQFVTNGARAKLAIVFAVTDPGAGKRGLSAFIVPTDTPGFHVGRPEHKLGIRASDTCPITLEDCAVPQANLLGEPGEGLKIALSNLEGGRIGIAAQAVGIARAAFDAARRYANERVQFGKALREHQTIANMLADMATRLNAARLLVHHAARLRSLDKPCLSEASQAKLYASELAEEICSKAIQIHGGYGYLADYAVERHYRDARITQIYEGTSEVQRMVIARHV</sequence>
<evidence type="ECO:0000256" key="2">
    <source>
        <dbReference type="ARBA" id="ARBA00009347"/>
    </source>
</evidence>
<dbReference type="Pfam" id="PF02770">
    <property type="entry name" value="Acyl-CoA_dh_M"/>
    <property type="match status" value="1"/>
</dbReference>
<dbReference type="Pfam" id="PF00441">
    <property type="entry name" value="Acyl-CoA_dh_1"/>
    <property type="match status" value="1"/>
</dbReference>
<dbReference type="InterPro" id="IPR009075">
    <property type="entry name" value="AcylCo_DH/oxidase_C"/>
</dbReference>
<feature type="domain" description="Acyl-CoA dehydrogenase/oxidase C-terminal" evidence="16">
    <location>
        <begin position="535"/>
        <end position="683"/>
    </location>
</feature>
<evidence type="ECO:0000256" key="9">
    <source>
        <dbReference type="ARBA" id="ARBA00065214"/>
    </source>
</evidence>
<keyword evidence="3" id="KW-0285">Flavoprotein</keyword>
<evidence type="ECO:0000256" key="7">
    <source>
        <dbReference type="ARBA" id="ARBA00052938"/>
    </source>
</evidence>
<comment type="catalytic activity">
    <reaction evidence="7">
        <text>3-sulfinopropanoyl-CoA + H2O = propanoyl-CoA + sulfite + H(+)</text>
        <dbReference type="Rhea" id="RHEA:41624"/>
        <dbReference type="ChEBI" id="CHEBI:15377"/>
        <dbReference type="ChEBI" id="CHEBI:15378"/>
        <dbReference type="ChEBI" id="CHEBI:17359"/>
        <dbReference type="ChEBI" id="CHEBI:57392"/>
        <dbReference type="ChEBI" id="CHEBI:78349"/>
        <dbReference type="EC" id="3.13.1.4"/>
    </reaction>
    <physiologicalReaction direction="left-to-right" evidence="7">
        <dbReference type="Rhea" id="RHEA:41625"/>
    </physiologicalReaction>
</comment>
<evidence type="ECO:0000259" key="18">
    <source>
        <dbReference type="Pfam" id="PF02771"/>
    </source>
</evidence>
<keyword evidence="19" id="KW-0614">Plasmid</keyword>
<evidence type="ECO:0000259" key="17">
    <source>
        <dbReference type="Pfam" id="PF02770"/>
    </source>
</evidence>
<dbReference type="EC" id="1.3.8.10" evidence="10"/>
<comment type="subunit">
    <text evidence="9">Homotrimer or homotetramer.</text>
</comment>
<comment type="cofactor">
    <cofactor evidence="1">
        <name>FAD</name>
        <dbReference type="ChEBI" id="CHEBI:57692"/>
    </cofactor>
</comment>
<dbReference type="FunFam" id="1.20.140.10:FF:000004">
    <property type="entry name" value="Acyl-CoA dehydrogenase FadE25"/>
    <property type="match status" value="1"/>
</dbReference>
<dbReference type="EMBL" id="CP002820">
    <property type="protein sequence ID" value="AEG71631.1"/>
    <property type="molecule type" value="Genomic_DNA"/>
</dbReference>
<dbReference type="Proteomes" id="UP000007953">
    <property type="component" value="Plasmid megaplasmid"/>
</dbReference>
<keyword evidence="5" id="KW-0274">FAD</keyword>
<dbReference type="Gene3D" id="2.40.110.10">
    <property type="entry name" value="Butyryl-CoA Dehydrogenase, subunit A, domain 2"/>
    <property type="match status" value="1"/>
</dbReference>
<feature type="region of interest" description="Disordered" evidence="15">
    <location>
        <begin position="22"/>
        <end position="42"/>
    </location>
</feature>
<dbReference type="EC" id="3.13.1.4" evidence="11"/>
<feature type="domain" description="Acyl-CoA dehydrogenase/oxidase N-terminal" evidence="18">
    <location>
        <begin position="312"/>
        <end position="423"/>
    </location>
</feature>
<dbReference type="SUPFAM" id="SSF56645">
    <property type="entry name" value="Acyl-CoA dehydrogenase NM domain-like"/>
    <property type="match status" value="1"/>
</dbReference>
<dbReference type="SUPFAM" id="SSF47203">
    <property type="entry name" value="Acyl-CoA dehydrogenase C-terminal domain-like"/>
    <property type="match status" value="1"/>
</dbReference>
<evidence type="ECO:0000256" key="5">
    <source>
        <dbReference type="ARBA" id="ARBA00022827"/>
    </source>
</evidence>
<dbReference type="FunFam" id="1.10.540.10:FF:000002">
    <property type="entry name" value="Acyl-CoA dehydrogenase FadE19"/>
    <property type="match status" value="1"/>
</dbReference>
<dbReference type="KEGG" id="rsn:RSPO_m00994"/>
<dbReference type="InterPro" id="IPR037069">
    <property type="entry name" value="AcylCoA_DH/ox_N_sf"/>
</dbReference>
<evidence type="ECO:0000256" key="14">
    <source>
        <dbReference type="ARBA" id="ARBA00075603"/>
    </source>
</evidence>
<evidence type="ECO:0000313" key="19">
    <source>
        <dbReference type="EMBL" id="AEG71631.1"/>
    </source>
</evidence>
<dbReference type="InterPro" id="IPR013786">
    <property type="entry name" value="AcylCoA_DH/ox_N"/>
</dbReference>
<dbReference type="InterPro" id="IPR046373">
    <property type="entry name" value="Acyl-CoA_Oxase/DH_mid-dom_sf"/>
</dbReference>
<reference evidence="19 20" key="1">
    <citation type="journal article" date="2011" name="J. Bacteriol.">
        <title>Complete genome sequence of the plant pathogen Ralstonia solanacearum strain Po82.</title>
        <authorList>
            <person name="Xu J."/>
            <person name="Zheng H.J."/>
            <person name="Liu L."/>
            <person name="Pan Z.C."/>
            <person name="Prior P."/>
            <person name="Tang B."/>
            <person name="Xu J.S."/>
            <person name="Zhang H."/>
            <person name="Tian Q."/>
            <person name="Zhang L.Q."/>
            <person name="Feng J."/>
        </authorList>
    </citation>
    <scope>NUCLEOTIDE SEQUENCE [LARGE SCALE GENOMIC DNA]</scope>
    <source>
        <strain evidence="20">Po82</strain>
    </source>
</reference>
<comment type="function">
    <text evidence="8">Catalyzes the conversion 3-sulfinopropanoyl-CoA (3SP-CoA) to propanoyl-CoA by abstraction of sulfite. Does not show dehydrogenase activity.</text>
</comment>
<evidence type="ECO:0000256" key="13">
    <source>
        <dbReference type="ARBA" id="ARBA00072305"/>
    </source>
</evidence>
<evidence type="ECO:0000256" key="4">
    <source>
        <dbReference type="ARBA" id="ARBA00022801"/>
    </source>
</evidence>
<keyword evidence="4" id="KW-0378">Hydrolase</keyword>
<keyword evidence="6" id="KW-0560">Oxidoreductase</keyword>
<dbReference type="AlphaFoldDB" id="F6GAB6"/>
<dbReference type="GO" id="GO:0050660">
    <property type="term" value="F:flavin adenine dinucleotide binding"/>
    <property type="evidence" value="ECO:0007669"/>
    <property type="project" value="InterPro"/>
</dbReference>
<dbReference type="Gene3D" id="1.10.540.10">
    <property type="entry name" value="Acyl-CoA dehydrogenase/oxidase, N-terminal domain"/>
    <property type="match status" value="1"/>
</dbReference>
<evidence type="ECO:0000256" key="6">
    <source>
        <dbReference type="ARBA" id="ARBA00023002"/>
    </source>
</evidence>
<organism evidence="19 20">
    <name type="scientific">Ralstonia solanacearum (strain Po82)</name>
    <dbReference type="NCBI Taxonomy" id="1031711"/>
    <lineage>
        <taxon>Bacteria</taxon>
        <taxon>Pseudomonadati</taxon>
        <taxon>Pseudomonadota</taxon>
        <taxon>Betaproteobacteria</taxon>
        <taxon>Burkholderiales</taxon>
        <taxon>Burkholderiaceae</taxon>
        <taxon>Ralstonia</taxon>
        <taxon>Ralstonia solanacearum species complex</taxon>
    </lineage>
</organism>
<dbReference type="GO" id="GO:0016787">
    <property type="term" value="F:hydrolase activity"/>
    <property type="evidence" value="ECO:0007669"/>
    <property type="project" value="UniProtKB-KW"/>
</dbReference>
<dbReference type="InterPro" id="IPR006089">
    <property type="entry name" value="Acyl-CoA_DH_CS"/>
</dbReference>
<dbReference type="CDD" id="cd01158">
    <property type="entry name" value="SCAD_SBCAD"/>
    <property type="match status" value="1"/>
</dbReference>
<evidence type="ECO:0000256" key="1">
    <source>
        <dbReference type="ARBA" id="ARBA00001974"/>
    </source>
</evidence>
<evidence type="ECO:0000256" key="15">
    <source>
        <dbReference type="SAM" id="MobiDB-lite"/>
    </source>
</evidence>
<gene>
    <name evidence="19" type="primary">gcdH</name>
    <name evidence="19" type="ordered locus">RSPO_m00994</name>
</gene>
<dbReference type="FunFam" id="2.40.110.10:FF:000001">
    <property type="entry name" value="Acyl-CoA dehydrogenase, mitochondrial"/>
    <property type="match status" value="1"/>
</dbReference>
<evidence type="ECO:0000256" key="8">
    <source>
        <dbReference type="ARBA" id="ARBA00058152"/>
    </source>
</evidence>
<geneLocation type="plasmid" evidence="20"/>
<dbReference type="GO" id="GO:0003995">
    <property type="term" value="F:acyl-CoA dehydrogenase activity"/>
    <property type="evidence" value="ECO:0007669"/>
    <property type="project" value="InterPro"/>
</dbReference>
<evidence type="ECO:0000256" key="10">
    <source>
        <dbReference type="ARBA" id="ARBA00066362"/>
    </source>
</evidence>
<dbReference type="PATRIC" id="fig|1031711.3.peg.4196"/>
<evidence type="ECO:0000313" key="20">
    <source>
        <dbReference type="Proteomes" id="UP000007953"/>
    </source>
</evidence>
<evidence type="ECO:0000256" key="12">
    <source>
        <dbReference type="ARBA" id="ARBA00068311"/>
    </source>
</evidence>
<protein>
    <recommendedName>
        <fullName evidence="12">3-sulfinopropanoyl-CoA desulfinase</fullName>
        <ecNumber evidence="10">1.3.8.10</ecNumber>
        <ecNumber evidence="11">3.13.1.4</ecNumber>
    </recommendedName>
    <alternativeName>
        <fullName evidence="14">3-sulfinopropionyl coenzyme A desulfinase</fullName>
    </alternativeName>
    <alternativeName>
        <fullName evidence="13">Cyclohex-1-ene-1-carbonyl-CoA dehydrogenase</fullName>
    </alternativeName>
</protein>
<feature type="domain" description="Acyl-CoA oxidase/dehydrogenase middle" evidence="17">
    <location>
        <begin position="428"/>
        <end position="523"/>
    </location>
</feature>
<dbReference type="InterPro" id="IPR006091">
    <property type="entry name" value="Acyl-CoA_Oxase/DH_mid-dom"/>
</dbReference>
<dbReference type="Gene3D" id="1.20.140.10">
    <property type="entry name" value="Butyryl-CoA Dehydrogenase, subunit A, domain 3"/>
    <property type="match status" value="1"/>
</dbReference>
<evidence type="ECO:0000259" key="16">
    <source>
        <dbReference type="Pfam" id="PF00441"/>
    </source>
</evidence>
<dbReference type="PANTHER" id="PTHR43884:SF12">
    <property type="entry name" value="ISOVALERYL-COA DEHYDROGENASE, MITOCHONDRIAL-RELATED"/>
    <property type="match status" value="1"/>
</dbReference>
<dbReference type="PROSITE" id="PS00073">
    <property type="entry name" value="ACYL_COA_DH_2"/>
    <property type="match status" value="1"/>
</dbReference>
<dbReference type="InterPro" id="IPR009100">
    <property type="entry name" value="AcylCoA_DH/oxidase_NM_dom_sf"/>
</dbReference>
<dbReference type="Pfam" id="PF02771">
    <property type="entry name" value="Acyl-CoA_dh_N"/>
    <property type="match status" value="1"/>
</dbReference>
<name>F6GAB6_RALS8</name>
<evidence type="ECO:0000256" key="11">
    <source>
        <dbReference type="ARBA" id="ARBA00066461"/>
    </source>
</evidence>
<evidence type="ECO:0000256" key="3">
    <source>
        <dbReference type="ARBA" id="ARBA00022630"/>
    </source>
</evidence>
<accession>F6GAB6</accession>
<proteinExistence type="inferred from homology"/>